<accession>A0AAD9RI00</accession>
<feature type="signal peptide" evidence="1">
    <location>
        <begin position="1"/>
        <end position="21"/>
    </location>
</feature>
<gene>
    <name evidence="2" type="ORF">KPH14_012368</name>
</gene>
<keyword evidence="3" id="KW-1185">Reference proteome</keyword>
<organism evidence="2 3">
    <name type="scientific">Odynerus spinipes</name>
    <dbReference type="NCBI Taxonomy" id="1348599"/>
    <lineage>
        <taxon>Eukaryota</taxon>
        <taxon>Metazoa</taxon>
        <taxon>Ecdysozoa</taxon>
        <taxon>Arthropoda</taxon>
        <taxon>Hexapoda</taxon>
        <taxon>Insecta</taxon>
        <taxon>Pterygota</taxon>
        <taxon>Neoptera</taxon>
        <taxon>Endopterygota</taxon>
        <taxon>Hymenoptera</taxon>
        <taxon>Apocrita</taxon>
        <taxon>Aculeata</taxon>
        <taxon>Vespoidea</taxon>
        <taxon>Vespidae</taxon>
        <taxon>Eumeninae</taxon>
        <taxon>Odynerus</taxon>
    </lineage>
</organism>
<comment type="caution">
    <text evidence="2">The sequence shown here is derived from an EMBL/GenBank/DDBJ whole genome shotgun (WGS) entry which is preliminary data.</text>
</comment>
<keyword evidence="1" id="KW-0732">Signal</keyword>
<dbReference type="EMBL" id="JAIFRP010000062">
    <property type="protein sequence ID" value="KAK2580087.1"/>
    <property type="molecule type" value="Genomic_DNA"/>
</dbReference>
<protein>
    <submittedName>
        <fullName evidence="2">Uncharacterized protein</fullName>
    </submittedName>
</protein>
<dbReference type="Proteomes" id="UP001258017">
    <property type="component" value="Unassembled WGS sequence"/>
</dbReference>
<reference evidence="2" key="2">
    <citation type="journal article" date="2023" name="Commun. Biol.">
        <title>Intrasexual cuticular hydrocarbon dimorphism in a wasp sheds light on hydrocarbon biosynthesis genes in Hymenoptera.</title>
        <authorList>
            <person name="Moris V.C."/>
            <person name="Podsiadlowski L."/>
            <person name="Martin S."/>
            <person name="Oeyen J.P."/>
            <person name="Donath A."/>
            <person name="Petersen M."/>
            <person name="Wilbrandt J."/>
            <person name="Misof B."/>
            <person name="Liedtke D."/>
            <person name="Thamm M."/>
            <person name="Scheiner R."/>
            <person name="Schmitt T."/>
            <person name="Niehuis O."/>
        </authorList>
    </citation>
    <scope>NUCLEOTIDE SEQUENCE</scope>
    <source>
        <strain evidence="2">GBR_01_08_01A</strain>
    </source>
</reference>
<evidence type="ECO:0000313" key="2">
    <source>
        <dbReference type="EMBL" id="KAK2580087.1"/>
    </source>
</evidence>
<feature type="chain" id="PRO_5042283220" evidence="1">
    <location>
        <begin position="22"/>
        <end position="114"/>
    </location>
</feature>
<sequence length="114" mass="11502">MKFRGFHLLLFSILCIAVAASRSIGCNTNTFLNSKSIACRSDYGGTYMQPWAGGGGNAGTSTNGSGNEAGGGGTADGATGAMSAMANMAPAMMRTAQQAMGTIMDAMSNMNPMG</sequence>
<dbReference type="AlphaFoldDB" id="A0AAD9RI00"/>
<evidence type="ECO:0000313" key="3">
    <source>
        <dbReference type="Proteomes" id="UP001258017"/>
    </source>
</evidence>
<proteinExistence type="predicted"/>
<evidence type="ECO:0000256" key="1">
    <source>
        <dbReference type="SAM" id="SignalP"/>
    </source>
</evidence>
<reference evidence="2" key="1">
    <citation type="submission" date="2021-08" db="EMBL/GenBank/DDBJ databases">
        <authorList>
            <person name="Misof B."/>
            <person name="Oliver O."/>
            <person name="Podsiadlowski L."/>
            <person name="Donath A."/>
            <person name="Peters R."/>
            <person name="Mayer C."/>
            <person name="Rust J."/>
            <person name="Gunkel S."/>
            <person name="Lesny P."/>
            <person name="Martin S."/>
            <person name="Oeyen J.P."/>
            <person name="Petersen M."/>
            <person name="Panagiotis P."/>
            <person name="Wilbrandt J."/>
            <person name="Tanja T."/>
        </authorList>
    </citation>
    <scope>NUCLEOTIDE SEQUENCE</scope>
    <source>
        <strain evidence="2">GBR_01_08_01A</strain>
        <tissue evidence="2">Thorax + abdomen</tissue>
    </source>
</reference>
<name>A0AAD9RI00_9HYME</name>